<dbReference type="EMBL" id="CP017825">
    <property type="protein sequence ID" value="APA14324.1"/>
    <property type="molecule type" value="Genomic_DNA"/>
</dbReference>
<evidence type="ECO:0000256" key="1">
    <source>
        <dbReference type="ARBA" id="ARBA00023242"/>
    </source>
</evidence>
<dbReference type="CDD" id="cd00067">
    <property type="entry name" value="GAL4"/>
    <property type="match status" value="1"/>
</dbReference>
<evidence type="ECO:0000313" key="5">
    <source>
        <dbReference type="Proteomes" id="UP000177798"/>
    </source>
</evidence>
<feature type="compositionally biased region" description="Basic residues" evidence="2">
    <location>
        <begin position="59"/>
        <end position="68"/>
    </location>
</feature>
<protein>
    <recommendedName>
        <fullName evidence="3">Zn(2)-C6 fungal-type domain-containing protein</fullName>
    </recommendedName>
</protein>
<dbReference type="PANTHER" id="PTHR38791">
    <property type="entry name" value="ZN(II)2CYS6 TRANSCRIPTION FACTOR (EUROFUNG)-RELATED-RELATED"/>
    <property type="match status" value="1"/>
</dbReference>
<dbReference type="GO" id="GO:0000981">
    <property type="term" value="F:DNA-binding transcription factor activity, RNA polymerase II-specific"/>
    <property type="evidence" value="ECO:0007669"/>
    <property type="project" value="InterPro"/>
</dbReference>
<dbReference type="SUPFAM" id="SSF57701">
    <property type="entry name" value="Zn2/Cys6 DNA-binding domain"/>
    <property type="match status" value="1"/>
</dbReference>
<feature type="compositionally biased region" description="Low complexity" evidence="2">
    <location>
        <begin position="69"/>
        <end position="81"/>
    </location>
</feature>
<evidence type="ECO:0000259" key="3">
    <source>
        <dbReference type="PROSITE" id="PS50048"/>
    </source>
</evidence>
<dbReference type="Proteomes" id="UP000177798">
    <property type="component" value="Chromosome 12"/>
</dbReference>
<dbReference type="AlphaFoldDB" id="A0A1D9QHB3"/>
<evidence type="ECO:0000313" key="4">
    <source>
        <dbReference type="EMBL" id="APA14324.1"/>
    </source>
</evidence>
<proteinExistence type="predicted"/>
<accession>A0A1D9QHB3</accession>
<feature type="domain" description="Zn(2)-C6 fungal-type" evidence="3">
    <location>
        <begin position="10"/>
        <end position="38"/>
    </location>
</feature>
<dbReference type="OrthoDB" id="4314040at2759"/>
<keyword evidence="1" id="KW-0539">Nucleus</keyword>
<evidence type="ECO:0000256" key="2">
    <source>
        <dbReference type="SAM" id="MobiDB-lite"/>
    </source>
</evidence>
<dbReference type="InterPro" id="IPR036864">
    <property type="entry name" value="Zn2-C6_fun-type_DNA-bd_sf"/>
</dbReference>
<dbReference type="VEuPathDB" id="FungiDB:sscle_12g090940"/>
<dbReference type="InterPro" id="IPR021858">
    <property type="entry name" value="Fun_TF"/>
</dbReference>
<dbReference type="GO" id="GO:0008270">
    <property type="term" value="F:zinc ion binding"/>
    <property type="evidence" value="ECO:0007669"/>
    <property type="project" value="InterPro"/>
</dbReference>
<dbReference type="PANTHER" id="PTHR38791:SF13">
    <property type="entry name" value="ZN(2)-C6 FUNGAL-TYPE DOMAIN-CONTAINING PROTEIN"/>
    <property type="match status" value="1"/>
</dbReference>
<reference evidence="5" key="1">
    <citation type="journal article" date="2017" name="Genome Biol. Evol.">
        <title>The complete genome sequence of the phytopathogenic fungus Sclerotinia sclerotiorum reveals insights into the genome architecture of broad host range pathogens.</title>
        <authorList>
            <person name="Derbyshire M."/>
            <person name="Denton-Giles M."/>
            <person name="Hegedus D."/>
            <person name="Seifbarghy S."/>
            <person name="Rollins J."/>
            <person name="van Kan J."/>
            <person name="Seidl M.F."/>
            <person name="Faino L."/>
            <person name="Mbengue M."/>
            <person name="Navaud O."/>
            <person name="Raffaele S."/>
            <person name="Hammond-Kosack K."/>
            <person name="Heard S."/>
            <person name="Oliver R."/>
        </authorList>
    </citation>
    <scope>NUCLEOTIDE SEQUENCE [LARGE SCALE GENOMIC DNA]</scope>
    <source>
        <strain evidence="5">ATCC 18683 / 1980 / Ss-1</strain>
    </source>
</reference>
<dbReference type="Gene3D" id="4.10.240.10">
    <property type="entry name" value="Zn(2)-C6 fungal-type DNA-binding domain"/>
    <property type="match status" value="1"/>
</dbReference>
<gene>
    <name evidence="4" type="ORF">sscle_12g090940</name>
</gene>
<dbReference type="InterPro" id="IPR001138">
    <property type="entry name" value="Zn2Cys6_DnaBD"/>
</dbReference>
<dbReference type="PROSITE" id="PS00463">
    <property type="entry name" value="ZN2_CY6_FUNGAL_1"/>
    <property type="match status" value="1"/>
</dbReference>
<organism evidence="4 5">
    <name type="scientific">Sclerotinia sclerotiorum (strain ATCC 18683 / 1980 / Ss-1)</name>
    <name type="common">White mold</name>
    <name type="synonym">Whetzelinia sclerotiorum</name>
    <dbReference type="NCBI Taxonomy" id="665079"/>
    <lineage>
        <taxon>Eukaryota</taxon>
        <taxon>Fungi</taxon>
        <taxon>Dikarya</taxon>
        <taxon>Ascomycota</taxon>
        <taxon>Pezizomycotina</taxon>
        <taxon>Leotiomycetes</taxon>
        <taxon>Helotiales</taxon>
        <taxon>Sclerotiniaceae</taxon>
        <taxon>Sclerotinia</taxon>
    </lineage>
</organism>
<dbReference type="Pfam" id="PF11951">
    <property type="entry name" value="Fungal_trans_2"/>
    <property type="match status" value="1"/>
</dbReference>
<dbReference type="Pfam" id="PF00172">
    <property type="entry name" value="Zn_clus"/>
    <property type="match status" value="1"/>
</dbReference>
<name>A0A1D9QHB3_SCLS1</name>
<dbReference type="InterPro" id="IPR053175">
    <property type="entry name" value="DHMBA_Reg_Transcription_Factor"/>
</dbReference>
<dbReference type="PROSITE" id="PS50048">
    <property type="entry name" value="ZN2_CY6_FUNGAL_2"/>
    <property type="match status" value="1"/>
</dbReference>
<feature type="region of interest" description="Disordered" evidence="2">
    <location>
        <begin position="56"/>
        <end position="87"/>
    </location>
</feature>
<sequence length="725" mass="79225">MVYCGKPSRGCQMCRTRRIKCDETKPTCLQCQKSRRQCPGYKDDFDLVFRNETKATERRARRSLKNKKGNNNNTQTGSGNRSDGDRKFSIVSSAGADAEIMYSTTGMDPAKFESGGNDPTSSDALGLQMGFTSSIEQQAPCYFMSNFVIIPQSGQIRGSFDWVLPLIKTEPSDSALSLSFQAVAMASLANRPSARGSKLMYLAIDQYAKALKVVNLALQNPVQQKTDQTLASILLLGFFETVTQEKTSITAWGSHIDGAVQIVKMRGKKQLRTKVGVALFQSVRGQMLVNCLSSSKTPTLGTEWWCADAQKDEGAAFVNRLNLEVAELRGDINRILMSHSRSPETNELVGEIMHRALELELEYEKWEETQTKQTVAWVDNVPGGDITKADVCPGRVDLYSDVFSCSSWNFSRVSRIFIAGIVIRCAAWICYPVDYRTTPEYAQMSRMGQEMICDIIASVPFMFGWHLDSEGRLKPGDIMGGGEDVMGVKALGGVYTIWPLLTVSCSDFTTDSQRLWIKGRFKFISEVIGLNQAKVVGCLQLRLPSMIVRRDNMGYASLTGPNSIRPPGKPAIMPTLPSSISSLTFQQREAMKKEMWERERKAAMEKEKEKAREGDIGRPVLAVGGNAGNVSGISSVGAMSGNGNGNGNGLGSTVMLQYQQGKYGLGSNGGGGGGSGSGVVGVGNGNANISGNIQQKTGELSWKISNEQGKKYAWLEGLGWWETTV</sequence>
<dbReference type="SMART" id="SM00066">
    <property type="entry name" value="GAL4"/>
    <property type="match status" value="1"/>
</dbReference>